<proteinExistence type="predicted"/>
<name>A0ABD7TRS5_9STAP</name>
<dbReference type="Proteomes" id="UP001065705">
    <property type="component" value="Chromosome"/>
</dbReference>
<reference evidence="1" key="1">
    <citation type="submission" date="2022-03" db="EMBL/GenBank/DDBJ databases">
        <title>Comparative Genomics of East African Camel-Associated Staphylococcaceae spp.: Diversity and Inheritance of Traits Involved in Host-Pathogen Interactions.</title>
        <authorList>
            <person name="Akarsu H."/>
            <person name="Liljander A."/>
            <person name="Younan M."/>
            <person name="Brodard I."/>
            <person name="Glucks I."/>
            <person name="Labroussaa F."/>
            <person name="Overesch G."/>
            <person name="Kuhnert P."/>
            <person name="Perreten V."/>
            <person name="Drexler J.F."/>
            <person name="Corman V.M."/>
            <person name="Falquet L."/>
            <person name="Jores J."/>
        </authorList>
    </citation>
    <scope>NUCLEOTIDE SEQUENCE</scope>
    <source>
        <strain evidence="1">IVB6197</strain>
    </source>
</reference>
<evidence type="ECO:0000313" key="2">
    <source>
        <dbReference type="Proteomes" id="UP001065705"/>
    </source>
</evidence>
<dbReference type="Pfam" id="PF09693">
    <property type="entry name" value="Phage_XkdX"/>
    <property type="match status" value="1"/>
</dbReference>
<evidence type="ECO:0000313" key="1">
    <source>
        <dbReference type="EMBL" id="UXU56803.1"/>
    </source>
</evidence>
<gene>
    <name evidence="1" type="ORF">MUA95_09575</name>
</gene>
<dbReference type="AlphaFoldDB" id="A0ABD7TRS5"/>
<protein>
    <submittedName>
        <fullName evidence="1">XkdX family protein</fullName>
    </submittedName>
</protein>
<accession>A0ABD7TRS5</accession>
<sequence length="45" mass="5398">MSLEGLKYLYDEKLYTNEQFKIFVVCKWITAEEYKAITGVEYQVL</sequence>
<dbReference type="NCBIfam" id="TIGR01669">
    <property type="entry name" value="phage_XkdX"/>
    <property type="match status" value="1"/>
</dbReference>
<organism evidence="1 2">
    <name type="scientific">Staphylococcus agnetis</name>
    <dbReference type="NCBI Taxonomy" id="985762"/>
    <lineage>
        <taxon>Bacteria</taxon>
        <taxon>Bacillati</taxon>
        <taxon>Bacillota</taxon>
        <taxon>Bacilli</taxon>
        <taxon>Bacillales</taxon>
        <taxon>Staphylococcaceae</taxon>
        <taxon>Staphylococcus</taxon>
    </lineage>
</organism>
<dbReference type="EMBL" id="CP094809">
    <property type="protein sequence ID" value="UXU56803.1"/>
    <property type="molecule type" value="Genomic_DNA"/>
</dbReference>
<dbReference type="RefSeq" id="WP_262626244.1">
    <property type="nucleotide sequence ID" value="NZ_CP094809.1"/>
</dbReference>
<dbReference type="InterPro" id="IPR010022">
    <property type="entry name" value="XkdX"/>
</dbReference>